<sequence>MSEEDEAARRKRRLAAKRFNENVKLAATSVNAAALAIFGTAIILPAVNSAPSGGWGWIAVALGLHFLAHVLLRGLKSED</sequence>
<protein>
    <submittedName>
        <fullName evidence="1">Uncharacterized protein</fullName>
    </submittedName>
</protein>
<name>A0ACD4NST9_9HYPH</name>
<dbReference type="Proteomes" id="UP001163223">
    <property type="component" value="Chromosome"/>
</dbReference>
<keyword evidence="2" id="KW-1185">Reference proteome</keyword>
<dbReference type="EMBL" id="CP113520">
    <property type="protein sequence ID" value="WAJ30025.1"/>
    <property type="molecule type" value="Genomic_DNA"/>
</dbReference>
<evidence type="ECO:0000313" key="1">
    <source>
        <dbReference type="EMBL" id="WAJ30025.1"/>
    </source>
</evidence>
<proteinExistence type="predicted"/>
<gene>
    <name evidence="1" type="ORF">OXU80_07380</name>
</gene>
<evidence type="ECO:0000313" key="2">
    <source>
        <dbReference type="Proteomes" id="UP001163223"/>
    </source>
</evidence>
<organism evidence="1 2">
    <name type="scientific">Antarcticirhabdus aurantiaca</name>
    <dbReference type="NCBI Taxonomy" id="2606717"/>
    <lineage>
        <taxon>Bacteria</taxon>
        <taxon>Pseudomonadati</taxon>
        <taxon>Pseudomonadota</taxon>
        <taxon>Alphaproteobacteria</taxon>
        <taxon>Hyphomicrobiales</taxon>
        <taxon>Aurantimonadaceae</taxon>
        <taxon>Antarcticirhabdus</taxon>
    </lineage>
</organism>
<reference evidence="1" key="1">
    <citation type="submission" date="2022-11" db="EMBL/GenBank/DDBJ databases">
        <title>beta-Carotene-producing bacterium, Jeongeuplla avenae sp. nov., alleviates the salt stress of Arabidopsis seedlings.</title>
        <authorList>
            <person name="Jiang L."/>
            <person name="Lee J."/>
        </authorList>
    </citation>
    <scope>NUCLEOTIDE SEQUENCE</scope>
    <source>
        <strain evidence="1">DY_R2A_6</strain>
    </source>
</reference>
<accession>A0ACD4NST9</accession>